<evidence type="ECO:0000313" key="15">
    <source>
        <dbReference type="EMBL" id="EDU46936.1"/>
    </source>
</evidence>
<evidence type="ECO:0000256" key="12">
    <source>
        <dbReference type="ARBA" id="ARBA00023242"/>
    </source>
</evidence>
<evidence type="ECO:0000256" key="11">
    <source>
        <dbReference type="ARBA" id="ARBA00023136"/>
    </source>
</evidence>
<feature type="transmembrane region" description="Helical" evidence="14">
    <location>
        <begin position="202"/>
        <end position="226"/>
    </location>
</feature>
<dbReference type="HOGENOM" id="CLU_029386_1_0_1"/>
<evidence type="ECO:0000313" key="16">
    <source>
        <dbReference type="Proteomes" id="UP000001471"/>
    </source>
</evidence>
<keyword evidence="11 14" id="KW-0472">Membrane</keyword>
<name>B2W0W3_PYRTR</name>
<dbReference type="GO" id="GO:0006999">
    <property type="term" value="P:nuclear pore organization"/>
    <property type="evidence" value="ECO:0007669"/>
    <property type="project" value="TreeGrafter"/>
</dbReference>
<keyword evidence="6" id="KW-0509">mRNA transport</keyword>
<dbReference type="GO" id="GO:0070631">
    <property type="term" value="P:spindle pole body localization"/>
    <property type="evidence" value="ECO:0007669"/>
    <property type="project" value="TreeGrafter"/>
</dbReference>
<reference evidence="16" key="1">
    <citation type="journal article" date="2013" name="G3 (Bethesda)">
        <title>Comparative genomics of a plant-pathogenic fungus, Pyrenophora tritici-repentis, reveals transduplication and the impact of repeat elements on pathogenicity and population divergence.</title>
        <authorList>
            <person name="Manning V.A."/>
            <person name="Pandelova I."/>
            <person name="Dhillon B."/>
            <person name="Wilhelm L.J."/>
            <person name="Goodwin S.B."/>
            <person name="Berlin A.M."/>
            <person name="Figueroa M."/>
            <person name="Freitag M."/>
            <person name="Hane J.K."/>
            <person name="Henrissat B."/>
            <person name="Holman W.H."/>
            <person name="Kodira C.D."/>
            <person name="Martin J."/>
            <person name="Oliver R.P."/>
            <person name="Robbertse B."/>
            <person name="Schackwitz W."/>
            <person name="Schwartz D.C."/>
            <person name="Spatafora J.W."/>
            <person name="Turgeon B.G."/>
            <person name="Yandava C."/>
            <person name="Young S."/>
            <person name="Zhou S."/>
            <person name="Zeng Q."/>
            <person name="Grigoriev I.V."/>
            <person name="Ma L.-J."/>
            <person name="Ciuffetti L.M."/>
        </authorList>
    </citation>
    <scope>NUCLEOTIDE SEQUENCE [LARGE SCALE GENOMIC DNA]</scope>
    <source>
        <strain evidence="16">Pt-1C-BFP</strain>
    </source>
</reference>
<evidence type="ECO:0000256" key="8">
    <source>
        <dbReference type="ARBA" id="ARBA00022989"/>
    </source>
</evidence>
<comment type="subcellular location">
    <subcellularLocation>
        <location evidence="1">Nucleus membrane</location>
        <topology evidence="1">Multi-pass membrane protein</topology>
    </subcellularLocation>
    <subcellularLocation>
        <location evidence="2">Nucleus</location>
        <location evidence="2">Nuclear pore complex</location>
    </subcellularLocation>
</comment>
<feature type="transmembrane region" description="Helical" evidence="14">
    <location>
        <begin position="134"/>
        <end position="153"/>
    </location>
</feature>
<keyword evidence="8 14" id="KW-1133">Transmembrane helix</keyword>
<dbReference type="InterPro" id="IPR019049">
    <property type="entry name" value="Nucleoporin_prot_Ndc1/Nup"/>
</dbReference>
<dbReference type="GO" id="GO:0051028">
    <property type="term" value="P:mRNA transport"/>
    <property type="evidence" value="ECO:0007669"/>
    <property type="project" value="UniProtKB-KW"/>
</dbReference>
<gene>
    <name evidence="15" type="ORF">PTRG_04098</name>
</gene>
<dbReference type="GO" id="GO:0106166">
    <property type="term" value="F:spindle pole body-nuclear membrane anchor activity"/>
    <property type="evidence" value="ECO:0007669"/>
    <property type="project" value="TreeGrafter"/>
</dbReference>
<evidence type="ECO:0000256" key="9">
    <source>
        <dbReference type="ARBA" id="ARBA00023010"/>
    </source>
</evidence>
<comment type="similarity">
    <text evidence="3">Belongs to the NDC1 family.</text>
</comment>
<dbReference type="OMA" id="WQTANLF"/>
<dbReference type="PANTHER" id="PTHR13269:SF6">
    <property type="entry name" value="NUCLEOPORIN NDC1"/>
    <property type="match status" value="1"/>
</dbReference>
<organism evidence="15 16">
    <name type="scientific">Pyrenophora tritici-repentis (strain Pt-1C-BFP)</name>
    <name type="common">Wheat tan spot fungus</name>
    <name type="synonym">Drechslera tritici-repentis</name>
    <dbReference type="NCBI Taxonomy" id="426418"/>
    <lineage>
        <taxon>Eukaryota</taxon>
        <taxon>Fungi</taxon>
        <taxon>Dikarya</taxon>
        <taxon>Ascomycota</taxon>
        <taxon>Pezizomycotina</taxon>
        <taxon>Dothideomycetes</taxon>
        <taxon>Pleosporomycetidae</taxon>
        <taxon>Pleosporales</taxon>
        <taxon>Pleosporineae</taxon>
        <taxon>Pleosporaceae</taxon>
        <taxon>Pyrenophora</taxon>
    </lineage>
</organism>
<feature type="transmembrane region" description="Helical" evidence="14">
    <location>
        <begin position="81"/>
        <end position="102"/>
    </location>
</feature>
<feature type="transmembrane region" description="Helical" evidence="14">
    <location>
        <begin position="31"/>
        <end position="60"/>
    </location>
</feature>
<proteinExistence type="inferred from homology"/>
<dbReference type="GO" id="GO:0005816">
    <property type="term" value="C:spindle pole body"/>
    <property type="evidence" value="ECO:0007669"/>
    <property type="project" value="TreeGrafter"/>
</dbReference>
<keyword evidence="4" id="KW-0813">Transport</keyword>
<dbReference type="Proteomes" id="UP000001471">
    <property type="component" value="Unassembled WGS sequence"/>
</dbReference>
<keyword evidence="5 14" id="KW-0812">Transmembrane</keyword>
<dbReference type="InParanoid" id="B2W0W3"/>
<dbReference type="STRING" id="426418.B2W0W3"/>
<keyword evidence="9" id="KW-0811">Translocation</keyword>
<dbReference type="GO" id="GO:0031965">
    <property type="term" value="C:nuclear membrane"/>
    <property type="evidence" value="ECO:0007669"/>
    <property type="project" value="UniProtKB-SubCell"/>
</dbReference>
<sequence length="640" mass="72192">MALAPVRPYRDYLTPALHRRFNKASRYTLLLFLWLCFPLSLTGIRTLLLFLSAITIYVLRVAQWHVGKRHTETRAETFKKYFFRVSTLVTLFAYSFSAMMFVETYIWSRGPKDRLNFIEAGRMHERYRLNERPLYLRSLFYMLAAVQSAVHLWKDYDTIDVPAMKPEKKHGDATGSGPARRAPKPRHVLPKQFKGMAFQSSFLTVVIAILGGLLYFTLARHVVWGYYYSVGRYLWSLSKTSTPTGIAPFLPLCFMFLTEGTLLVLLWEFVNKTFDIYMAQEPLKNDQPITNDSKDPNGSLLQGLKSKKDTVKARSTAFSRASQPNRLQAIAFWELALITDAFPDRRKTIYSEIDRSKGATFKQATDRCLDEVKFLTHRISTALDPTYNPPAGDGKEQPAVPVNLVPRISQPPKDDTAVTAVAPIPSTGLGHFKAAVAGLANSHSTPGNAQHAYSREAIRQGVKKAQEGAKEVGGLWTKYYNMFVSAPVGALFRYSLARTCNIVVLGAPYSRISLICNAITAVVNLAVLSITEDAFGRYHQCVPEIIRVFTSALVKLDEYMETVPIHWSDKETLEKDEADRRKVAEVEEVRACLREGLKKVLGSFIEYLPNLGMNRLEIMDAKKALSAAKKEPEMIEKGGR</sequence>
<keyword evidence="12" id="KW-0539">Nucleus</keyword>
<evidence type="ECO:0000256" key="14">
    <source>
        <dbReference type="SAM" id="Phobius"/>
    </source>
</evidence>
<dbReference type="PANTHER" id="PTHR13269">
    <property type="entry name" value="NUCLEOPORIN NDC1"/>
    <property type="match status" value="1"/>
</dbReference>
<evidence type="ECO:0000256" key="5">
    <source>
        <dbReference type="ARBA" id="ARBA00022692"/>
    </source>
</evidence>
<evidence type="ECO:0000256" key="13">
    <source>
        <dbReference type="SAM" id="MobiDB-lite"/>
    </source>
</evidence>
<evidence type="ECO:0000256" key="10">
    <source>
        <dbReference type="ARBA" id="ARBA00023132"/>
    </source>
</evidence>
<dbReference type="GO" id="GO:0015031">
    <property type="term" value="P:protein transport"/>
    <property type="evidence" value="ECO:0007669"/>
    <property type="project" value="UniProtKB-KW"/>
</dbReference>
<dbReference type="eggNOG" id="ENOG502S1MG">
    <property type="taxonomic scope" value="Eukaryota"/>
</dbReference>
<evidence type="ECO:0000256" key="2">
    <source>
        <dbReference type="ARBA" id="ARBA00004567"/>
    </source>
</evidence>
<evidence type="ECO:0000256" key="3">
    <source>
        <dbReference type="ARBA" id="ARBA00005760"/>
    </source>
</evidence>
<dbReference type="OrthoDB" id="67850at2759"/>
<keyword evidence="7" id="KW-0653">Protein transport</keyword>
<feature type="region of interest" description="Disordered" evidence="13">
    <location>
        <begin position="165"/>
        <end position="184"/>
    </location>
</feature>
<evidence type="ECO:0000256" key="1">
    <source>
        <dbReference type="ARBA" id="ARBA00004232"/>
    </source>
</evidence>
<dbReference type="EMBL" id="DS231617">
    <property type="protein sequence ID" value="EDU46936.1"/>
    <property type="molecule type" value="Genomic_DNA"/>
</dbReference>
<evidence type="ECO:0000256" key="6">
    <source>
        <dbReference type="ARBA" id="ARBA00022816"/>
    </source>
</evidence>
<evidence type="ECO:0008006" key="17">
    <source>
        <dbReference type="Google" id="ProtNLM"/>
    </source>
</evidence>
<evidence type="ECO:0000256" key="7">
    <source>
        <dbReference type="ARBA" id="ARBA00022927"/>
    </source>
</evidence>
<accession>B2W0W3</accession>
<evidence type="ECO:0000256" key="4">
    <source>
        <dbReference type="ARBA" id="ARBA00022448"/>
    </source>
</evidence>
<protein>
    <recommendedName>
        <fullName evidence="17">Ndc1-Nup domain containing protein</fullName>
    </recommendedName>
</protein>
<dbReference type="GO" id="GO:0070762">
    <property type="term" value="C:nuclear pore transmembrane ring"/>
    <property type="evidence" value="ECO:0007669"/>
    <property type="project" value="TreeGrafter"/>
</dbReference>
<dbReference type="AlphaFoldDB" id="B2W0W3"/>
<feature type="transmembrane region" description="Helical" evidence="14">
    <location>
        <begin position="246"/>
        <end position="270"/>
    </location>
</feature>
<dbReference type="Pfam" id="PF09531">
    <property type="entry name" value="Ndc1_Nup"/>
    <property type="match status" value="1"/>
</dbReference>
<keyword evidence="10" id="KW-0906">Nuclear pore complex</keyword>